<organism evidence="3 4">
    <name type="scientific">Vreelandella azerica</name>
    <dbReference type="NCBI Taxonomy" id="2732867"/>
    <lineage>
        <taxon>Bacteria</taxon>
        <taxon>Pseudomonadati</taxon>
        <taxon>Pseudomonadota</taxon>
        <taxon>Gammaproteobacteria</taxon>
        <taxon>Oceanospirillales</taxon>
        <taxon>Halomonadaceae</taxon>
        <taxon>Vreelandella</taxon>
    </lineage>
</organism>
<dbReference type="RefSeq" id="WP_171703248.1">
    <property type="nucleotide sequence ID" value="NZ_JABFHI010000009.1"/>
</dbReference>
<evidence type="ECO:0000256" key="2">
    <source>
        <dbReference type="SAM" id="Phobius"/>
    </source>
</evidence>
<reference evidence="3 4" key="1">
    <citation type="submission" date="2020-05" db="EMBL/GenBank/DDBJ databases">
        <authorList>
            <person name="Ruan W."/>
            <person name="Jeon C.O."/>
            <person name="Chun B.H."/>
        </authorList>
    </citation>
    <scope>NUCLEOTIDE SEQUENCE [LARGE SCALE GENOMIC DNA]</scope>
    <source>
        <strain evidence="3 4">TBZ9</strain>
    </source>
</reference>
<gene>
    <name evidence="3" type="ORF">HLB35_15380</name>
</gene>
<keyword evidence="2" id="KW-0812">Transmembrane</keyword>
<comment type="caution">
    <text evidence="3">The sequence shown here is derived from an EMBL/GenBank/DDBJ whole genome shotgun (WGS) entry which is preliminary data.</text>
</comment>
<sequence>MSESAASRRIVPDVEQSVSAQHLRYRKGPAIWPIWLALVAISALLAAAAAGLWYERERLLDEVNGLSGEVSNMHARLDSGDTQVEETITLLQAQMSTLFQEQDQLGMALNDTRSELFSLIPASEDTVSAETLDKLMEQISSQQEAAAERDRQLSELDTSLEALEQASTQARQELVDEIASLITQLERQESGLLANIEALRAEQQVLQNRVQDLEEANIVSSSEVTNQIAAAQQTWQEELNALESDLRQIRQAQLAFSAQLEMLR</sequence>
<dbReference type="Proteomes" id="UP000588806">
    <property type="component" value="Unassembled WGS sequence"/>
</dbReference>
<dbReference type="EMBL" id="JABFHI010000009">
    <property type="protein sequence ID" value="NOG32788.1"/>
    <property type="molecule type" value="Genomic_DNA"/>
</dbReference>
<accession>A0A7Y3XBX1</accession>
<feature type="transmembrane region" description="Helical" evidence="2">
    <location>
        <begin position="30"/>
        <end position="54"/>
    </location>
</feature>
<keyword evidence="2" id="KW-0472">Membrane</keyword>
<dbReference type="AlphaFoldDB" id="A0A7Y3XBX1"/>
<evidence type="ECO:0000313" key="3">
    <source>
        <dbReference type="EMBL" id="NOG32788.1"/>
    </source>
</evidence>
<name>A0A7Y3XBX1_9GAMM</name>
<evidence type="ECO:0000256" key="1">
    <source>
        <dbReference type="SAM" id="Coils"/>
    </source>
</evidence>
<keyword evidence="1" id="KW-0175">Coiled coil</keyword>
<keyword evidence="4" id="KW-1185">Reference proteome</keyword>
<feature type="coiled-coil region" evidence="1">
    <location>
        <begin position="132"/>
        <end position="252"/>
    </location>
</feature>
<proteinExistence type="predicted"/>
<keyword evidence="2" id="KW-1133">Transmembrane helix</keyword>
<reference evidence="3 4" key="2">
    <citation type="submission" date="2020-06" db="EMBL/GenBank/DDBJ databases">
        <title>Halomonas songnenensis sp. nov., a moderately halophilic bacterium isolated from saline and alkaline soils.</title>
        <authorList>
            <person name="Jiang J."/>
            <person name="Pan Y."/>
        </authorList>
    </citation>
    <scope>NUCLEOTIDE SEQUENCE [LARGE SCALE GENOMIC DNA]</scope>
    <source>
        <strain evidence="3 4">TBZ9</strain>
    </source>
</reference>
<protein>
    <submittedName>
        <fullName evidence="3">Uncharacterized protein</fullName>
    </submittedName>
</protein>
<evidence type="ECO:0000313" key="4">
    <source>
        <dbReference type="Proteomes" id="UP000588806"/>
    </source>
</evidence>